<proteinExistence type="predicted"/>
<dbReference type="SUPFAM" id="SSF141571">
    <property type="entry name" value="Pentapeptide repeat-like"/>
    <property type="match status" value="1"/>
</dbReference>
<evidence type="ECO:0000256" key="1">
    <source>
        <dbReference type="SAM" id="MobiDB-lite"/>
    </source>
</evidence>
<dbReference type="PANTHER" id="PTHR14136:SF17">
    <property type="entry name" value="BTB_POZ DOMAIN-CONTAINING PROTEIN KCTD9"/>
    <property type="match status" value="1"/>
</dbReference>
<accession>B4W5E6</accession>
<dbReference type="InterPro" id="IPR001646">
    <property type="entry name" value="5peptide_repeat"/>
</dbReference>
<feature type="domain" description="TRADD-like N-terminal" evidence="2">
    <location>
        <begin position="116"/>
        <end position="176"/>
    </location>
</feature>
<dbReference type="Gene3D" id="2.160.20.80">
    <property type="entry name" value="E3 ubiquitin-protein ligase SopA"/>
    <property type="match status" value="2"/>
</dbReference>
<dbReference type="STRING" id="118168.MC7420_162"/>
<name>B4W5E6_9CYAN</name>
<evidence type="ECO:0000259" key="2">
    <source>
        <dbReference type="Pfam" id="PF20694"/>
    </source>
</evidence>
<dbReference type="PANTHER" id="PTHR14136">
    <property type="entry name" value="BTB_POZ DOMAIN-CONTAINING PROTEIN KCTD9"/>
    <property type="match status" value="1"/>
</dbReference>
<dbReference type="Pfam" id="PF20694">
    <property type="entry name" value="TRADD-like_N"/>
    <property type="match status" value="1"/>
</dbReference>
<sequence>MIRLGFETKTNFAKSRLLSRSTVTKFFNFQPIQVDTFKKICDELELNWRETAEISGDETPVRLEKSDCSRSESNEGSEGDESMQMLRRQVTVLDKDSQETKVVITLEGDINSAPNLKLLESALKTYSGHTIKILDIQAGSIKLIVEGSQEDIEKLLSNFQSGEIKELNGFPVEDIQVLSESSEDEENDKWRLVEDIVRQEVKNRKLSDADLSDADLSGANLGGADLSDANLSDADLSGADLSGADLIFANLSGADLIRANLIRANLSGADLISANLSGADLISANLSGADLSGADLRDANLSSADLILANLSDANLSSADLSGADLILANLSDANLSSANWSGANLISADLSDADLREANLSGADLREANLSGADLREANLSGADLREANLSGANVKQAKFGKNSGLTEEMKLDLERRGAIFEDSPGDRSRVLSLR</sequence>
<reference evidence="3 4" key="1">
    <citation type="submission" date="2008-07" db="EMBL/GenBank/DDBJ databases">
        <authorList>
            <person name="Tandeau de Marsac N."/>
            <person name="Ferriera S."/>
            <person name="Johnson J."/>
            <person name="Kravitz S."/>
            <person name="Beeson K."/>
            <person name="Sutton G."/>
            <person name="Rogers Y.-H."/>
            <person name="Friedman R."/>
            <person name="Frazier M."/>
            <person name="Venter J.C."/>
        </authorList>
    </citation>
    <scope>NUCLEOTIDE SEQUENCE [LARGE SCALE GENOMIC DNA]</scope>
    <source>
        <strain evidence="3 4">PCC 7420</strain>
    </source>
</reference>
<feature type="compositionally biased region" description="Basic and acidic residues" evidence="1">
    <location>
        <begin position="59"/>
        <end position="73"/>
    </location>
</feature>
<dbReference type="Pfam" id="PF00805">
    <property type="entry name" value="Pentapeptide"/>
    <property type="match status" value="4"/>
</dbReference>
<feature type="region of interest" description="Disordered" evidence="1">
    <location>
        <begin position="57"/>
        <end position="84"/>
    </location>
</feature>
<dbReference type="eggNOG" id="COG1357">
    <property type="taxonomic scope" value="Bacteria"/>
</dbReference>
<dbReference type="InterPro" id="IPR049341">
    <property type="entry name" value="TRADD-like_N"/>
</dbReference>
<evidence type="ECO:0000313" key="4">
    <source>
        <dbReference type="Proteomes" id="UP000003835"/>
    </source>
</evidence>
<dbReference type="Proteomes" id="UP000003835">
    <property type="component" value="Unassembled WGS sequence"/>
</dbReference>
<evidence type="ECO:0000313" key="3">
    <source>
        <dbReference type="EMBL" id="EDX70590.1"/>
    </source>
</evidence>
<protein>
    <submittedName>
        <fullName evidence="3">Pentapeptide repeat protein</fullName>
    </submittedName>
</protein>
<dbReference type="HOGENOM" id="CLU_628080_0_0_3"/>
<organism evidence="3 4">
    <name type="scientific">Coleofasciculus chthonoplastes PCC 7420</name>
    <dbReference type="NCBI Taxonomy" id="118168"/>
    <lineage>
        <taxon>Bacteria</taxon>
        <taxon>Bacillati</taxon>
        <taxon>Cyanobacteriota</taxon>
        <taxon>Cyanophyceae</taxon>
        <taxon>Coleofasciculales</taxon>
        <taxon>Coleofasciculaceae</taxon>
        <taxon>Coleofasciculus</taxon>
    </lineage>
</organism>
<dbReference type="EMBL" id="DS989888">
    <property type="protein sequence ID" value="EDX70590.1"/>
    <property type="molecule type" value="Genomic_DNA"/>
</dbReference>
<keyword evidence="4" id="KW-1185">Reference proteome</keyword>
<dbReference type="AlphaFoldDB" id="B4W5E6"/>
<gene>
    <name evidence="3" type="ORF">MC7420_162</name>
</gene>
<dbReference type="InterPro" id="IPR051082">
    <property type="entry name" value="Pentapeptide-BTB/POZ_domain"/>
</dbReference>